<proteinExistence type="predicted"/>
<dbReference type="OrthoDB" id="2433005at2759"/>
<evidence type="ECO:0000256" key="1">
    <source>
        <dbReference type="SAM" id="MobiDB-lite"/>
    </source>
</evidence>
<comment type="caution">
    <text evidence="2">The sequence shown here is derived from an EMBL/GenBank/DDBJ whole genome shotgun (WGS) entry which is preliminary data.</text>
</comment>
<dbReference type="Proteomes" id="UP000299102">
    <property type="component" value="Unassembled WGS sequence"/>
</dbReference>
<accession>A0A4C1VJ98</accession>
<name>A0A4C1VJ98_EUMVA</name>
<gene>
    <name evidence="2" type="ORF">EVAR_29977_1</name>
</gene>
<protein>
    <submittedName>
        <fullName evidence="2">Uncharacterized protein</fullName>
    </submittedName>
</protein>
<keyword evidence="3" id="KW-1185">Reference proteome</keyword>
<reference evidence="2 3" key="1">
    <citation type="journal article" date="2019" name="Commun. Biol.">
        <title>The bagworm genome reveals a unique fibroin gene that provides high tensile strength.</title>
        <authorList>
            <person name="Kono N."/>
            <person name="Nakamura H."/>
            <person name="Ohtoshi R."/>
            <person name="Tomita M."/>
            <person name="Numata K."/>
            <person name="Arakawa K."/>
        </authorList>
    </citation>
    <scope>NUCLEOTIDE SEQUENCE [LARGE SCALE GENOMIC DNA]</scope>
</reference>
<sequence length="130" mass="15018">MWLSPIKRANDATAYEPSGGDARTGPPRCSLQYNVHEIHVKQLGMAEFRALYCTPVYRYSTAGSTPSLIKTSDGVTRNAHLKRYVYDTEKCCQEEMTMPWNAEEQTFPKRKKMVLRVQHEIDQVPRKYAF</sequence>
<dbReference type="AlphaFoldDB" id="A0A4C1VJ98"/>
<organism evidence="2 3">
    <name type="scientific">Eumeta variegata</name>
    <name type="common">Bagworm moth</name>
    <name type="synonym">Eumeta japonica</name>
    <dbReference type="NCBI Taxonomy" id="151549"/>
    <lineage>
        <taxon>Eukaryota</taxon>
        <taxon>Metazoa</taxon>
        <taxon>Ecdysozoa</taxon>
        <taxon>Arthropoda</taxon>
        <taxon>Hexapoda</taxon>
        <taxon>Insecta</taxon>
        <taxon>Pterygota</taxon>
        <taxon>Neoptera</taxon>
        <taxon>Endopterygota</taxon>
        <taxon>Lepidoptera</taxon>
        <taxon>Glossata</taxon>
        <taxon>Ditrysia</taxon>
        <taxon>Tineoidea</taxon>
        <taxon>Psychidae</taxon>
        <taxon>Oiketicinae</taxon>
        <taxon>Eumeta</taxon>
    </lineage>
</organism>
<evidence type="ECO:0000313" key="3">
    <source>
        <dbReference type="Proteomes" id="UP000299102"/>
    </source>
</evidence>
<feature type="region of interest" description="Disordered" evidence="1">
    <location>
        <begin position="1"/>
        <end position="26"/>
    </location>
</feature>
<evidence type="ECO:0000313" key="2">
    <source>
        <dbReference type="EMBL" id="GBP37775.1"/>
    </source>
</evidence>
<dbReference type="EMBL" id="BGZK01000338">
    <property type="protein sequence ID" value="GBP37775.1"/>
    <property type="molecule type" value="Genomic_DNA"/>
</dbReference>